<keyword evidence="2 3" id="KW-0143">Chaperone</keyword>
<dbReference type="EMBL" id="JBHUFA010000016">
    <property type="protein sequence ID" value="MFD1697539.1"/>
    <property type="molecule type" value="Genomic_DNA"/>
</dbReference>
<dbReference type="PANTHER" id="PTHR33643:SF1">
    <property type="entry name" value="UREASE ACCESSORY PROTEIN D"/>
    <property type="match status" value="1"/>
</dbReference>
<dbReference type="PANTHER" id="PTHR33643">
    <property type="entry name" value="UREASE ACCESSORY PROTEIN D"/>
    <property type="match status" value="1"/>
</dbReference>
<comment type="subcellular location">
    <subcellularLocation>
        <location evidence="3">Cytoplasm</location>
    </subcellularLocation>
</comment>
<comment type="caution">
    <text evidence="4">The sequence shown here is derived from an EMBL/GenBank/DDBJ whole genome shotgun (WGS) entry which is preliminary data.</text>
</comment>
<dbReference type="HAMAP" id="MF_01384">
    <property type="entry name" value="UreD"/>
    <property type="match status" value="1"/>
</dbReference>
<evidence type="ECO:0000313" key="4">
    <source>
        <dbReference type="EMBL" id="MFD1697539.1"/>
    </source>
</evidence>
<dbReference type="Proteomes" id="UP001597327">
    <property type="component" value="Unassembled WGS sequence"/>
</dbReference>
<sequence>MLHPQVPLTLAEPTAPDTVRDVTLQRARGEARVTFKLARGRSCLDDLYQAGATKVRLPKIHEPRPVAVFINTAGGITGGDRLSYSAGTGEGAEATLTTQAAERAYRRSTGVGRVETRLTAAAGSTLEWLPQETILFDRSALARRLHVDLTGDARFLALESTVLGRTAMGESVDEVLFRDSWRIRRDGRLIFADEIRLEGNSREILKGAATGDGALAFASLVDCRPDAEDHLARARSALEAAARPGLRAAASAWNGVLAVRLVGRDGRCLRDGLMAFLEAYRARALPRVWRL</sequence>
<evidence type="ECO:0000256" key="2">
    <source>
        <dbReference type="ARBA" id="ARBA00023186"/>
    </source>
</evidence>
<comment type="similarity">
    <text evidence="1 3">Belongs to the UreD family.</text>
</comment>
<gene>
    <name evidence="3" type="primary">ureD</name>
    <name evidence="4" type="ORF">ACFSC7_18630</name>
</gene>
<dbReference type="InterPro" id="IPR002669">
    <property type="entry name" value="UreD"/>
</dbReference>
<proteinExistence type="inferred from homology"/>
<dbReference type="RefSeq" id="WP_149893284.1">
    <property type="nucleotide sequence ID" value="NZ_JBHUFA010000016.1"/>
</dbReference>
<evidence type="ECO:0000256" key="3">
    <source>
        <dbReference type="HAMAP-Rule" id="MF_01384"/>
    </source>
</evidence>
<protein>
    <recommendedName>
        <fullName evidence="3">Urease accessory protein UreD</fullName>
    </recommendedName>
</protein>
<evidence type="ECO:0000313" key="5">
    <source>
        <dbReference type="Proteomes" id="UP001597327"/>
    </source>
</evidence>
<accession>A0ABW4JZD1</accession>
<dbReference type="Pfam" id="PF01774">
    <property type="entry name" value="UreD"/>
    <property type="match status" value="1"/>
</dbReference>
<name>A0ABW4JZD1_9HYPH</name>
<reference evidence="5" key="1">
    <citation type="journal article" date="2019" name="Int. J. Syst. Evol. Microbiol.">
        <title>The Global Catalogue of Microorganisms (GCM) 10K type strain sequencing project: providing services to taxonomists for standard genome sequencing and annotation.</title>
        <authorList>
            <consortium name="The Broad Institute Genomics Platform"/>
            <consortium name="The Broad Institute Genome Sequencing Center for Infectious Disease"/>
            <person name="Wu L."/>
            <person name="Ma J."/>
        </authorList>
    </citation>
    <scope>NUCLEOTIDE SEQUENCE [LARGE SCALE GENOMIC DNA]</scope>
    <source>
        <strain evidence="5">JCM 3369</strain>
    </source>
</reference>
<organism evidence="4 5">
    <name type="scientific">Roseibium aestuarii</name>
    <dbReference type="NCBI Taxonomy" id="2600299"/>
    <lineage>
        <taxon>Bacteria</taxon>
        <taxon>Pseudomonadati</taxon>
        <taxon>Pseudomonadota</taxon>
        <taxon>Alphaproteobacteria</taxon>
        <taxon>Hyphomicrobiales</taxon>
        <taxon>Stappiaceae</taxon>
        <taxon>Roseibium</taxon>
    </lineage>
</organism>
<evidence type="ECO:0000256" key="1">
    <source>
        <dbReference type="ARBA" id="ARBA00007177"/>
    </source>
</evidence>
<comment type="function">
    <text evidence="3">Required for maturation of urease via the functional incorporation of the urease nickel metallocenter.</text>
</comment>
<keyword evidence="5" id="KW-1185">Reference proteome</keyword>
<comment type="subunit">
    <text evidence="3">UreD, UreF and UreG form a complex that acts as a GTP-hydrolysis-dependent molecular chaperone, activating the urease apoprotein by helping to assemble the nickel containing metallocenter of UreC. The UreE protein probably delivers the nickel.</text>
</comment>
<keyword evidence="3" id="KW-0963">Cytoplasm</keyword>
<keyword evidence="3" id="KW-0996">Nickel insertion</keyword>